<sequence length="42" mass="4798">MTAKVELVAMQHGGGPRNVTGQLAEWKVRQVHDYALLNMYRK</sequence>
<protein>
    <submittedName>
        <fullName evidence="1">Uncharacterized protein</fullName>
    </submittedName>
</protein>
<accession>A0A455W734</accession>
<name>A0A455W734_MARNT</name>
<dbReference type="AlphaFoldDB" id="A0A455W734"/>
<organism evidence="1">
    <name type="scientific">Marinobacter nauticus</name>
    <name type="common">Marinobacter hydrocarbonoclasticus</name>
    <name type="synonym">Marinobacter aquaeolei</name>
    <dbReference type="NCBI Taxonomy" id="2743"/>
    <lineage>
        <taxon>Bacteria</taxon>
        <taxon>Pseudomonadati</taxon>
        <taxon>Pseudomonadota</taxon>
        <taxon>Gammaproteobacteria</taxon>
        <taxon>Pseudomonadales</taxon>
        <taxon>Marinobacteraceae</taxon>
        <taxon>Marinobacter</taxon>
    </lineage>
</organism>
<reference evidence="1" key="1">
    <citation type="submission" date="2019-03" db="EMBL/GenBank/DDBJ databases">
        <title>Whole genome analysis of nitrate-reducing bacteria Marinobacter hydrocarbonoclasticus YB03.</title>
        <authorList>
            <person name="Azam A.H."/>
            <person name="Yuk S.R."/>
            <person name="Kamarisima K."/>
            <person name="Miyanaga K."/>
            <person name="Tanji Y."/>
        </authorList>
    </citation>
    <scope>NUCLEOTIDE SEQUENCE</scope>
    <source>
        <strain evidence="1">YB03</strain>
    </source>
</reference>
<gene>
    <name evidence="1" type="ORF">YBY_31180</name>
</gene>
<evidence type="ECO:0000313" key="1">
    <source>
        <dbReference type="EMBL" id="BBJ05269.1"/>
    </source>
</evidence>
<dbReference type="EMBL" id="AP019537">
    <property type="protein sequence ID" value="BBJ05269.1"/>
    <property type="molecule type" value="Genomic_DNA"/>
</dbReference>
<proteinExistence type="predicted"/>